<protein>
    <recommendedName>
        <fullName evidence="4">PH domain-containing protein</fullName>
    </recommendedName>
</protein>
<keyword evidence="3" id="KW-1185">Reference proteome</keyword>
<dbReference type="AlphaFoldDB" id="A0AAD5TEL5"/>
<gene>
    <name evidence="2" type="ORF">HK100_011339</name>
</gene>
<feature type="region of interest" description="Disordered" evidence="1">
    <location>
        <begin position="1"/>
        <end position="48"/>
    </location>
</feature>
<dbReference type="CDD" id="cd22249">
    <property type="entry name" value="UDM1_RNF168_RNF169-like"/>
    <property type="match status" value="1"/>
</dbReference>
<feature type="region of interest" description="Disordered" evidence="1">
    <location>
        <begin position="202"/>
        <end position="231"/>
    </location>
</feature>
<accession>A0AAD5TEL5</accession>
<reference evidence="2" key="1">
    <citation type="submission" date="2020-05" db="EMBL/GenBank/DDBJ databases">
        <title>Phylogenomic resolution of chytrid fungi.</title>
        <authorList>
            <person name="Stajich J.E."/>
            <person name="Amses K."/>
            <person name="Simmons R."/>
            <person name="Seto K."/>
            <person name="Myers J."/>
            <person name="Bonds A."/>
            <person name="Quandt C.A."/>
            <person name="Barry K."/>
            <person name="Liu P."/>
            <person name="Grigoriev I."/>
            <person name="Longcore J.E."/>
            <person name="James T.Y."/>
        </authorList>
    </citation>
    <scope>NUCLEOTIDE SEQUENCE</scope>
    <source>
        <strain evidence="2">JEL0513</strain>
    </source>
</reference>
<evidence type="ECO:0000313" key="3">
    <source>
        <dbReference type="Proteomes" id="UP001211907"/>
    </source>
</evidence>
<evidence type="ECO:0000313" key="2">
    <source>
        <dbReference type="EMBL" id="KAJ3139722.1"/>
    </source>
</evidence>
<dbReference type="Proteomes" id="UP001211907">
    <property type="component" value="Unassembled WGS sequence"/>
</dbReference>
<name>A0AAD5TEL5_9FUNG</name>
<evidence type="ECO:0008006" key="4">
    <source>
        <dbReference type="Google" id="ProtNLM"/>
    </source>
</evidence>
<dbReference type="EMBL" id="JADGJH010000069">
    <property type="protein sequence ID" value="KAJ3139722.1"/>
    <property type="molecule type" value="Genomic_DNA"/>
</dbReference>
<feature type="compositionally biased region" description="Polar residues" evidence="1">
    <location>
        <begin position="9"/>
        <end position="35"/>
    </location>
</feature>
<organism evidence="2 3">
    <name type="scientific">Physocladia obscura</name>
    <dbReference type="NCBI Taxonomy" id="109957"/>
    <lineage>
        <taxon>Eukaryota</taxon>
        <taxon>Fungi</taxon>
        <taxon>Fungi incertae sedis</taxon>
        <taxon>Chytridiomycota</taxon>
        <taxon>Chytridiomycota incertae sedis</taxon>
        <taxon>Chytridiomycetes</taxon>
        <taxon>Chytridiales</taxon>
        <taxon>Chytriomycetaceae</taxon>
        <taxon>Physocladia</taxon>
    </lineage>
</organism>
<comment type="caution">
    <text evidence="2">The sequence shown here is derived from an EMBL/GenBank/DDBJ whole genome shotgun (WGS) entry which is preliminary data.</text>
</comment>
<proteinExistence type="predicted"/>
<evidence type="ECO:0000256" key="1">
    <source>
        <dbReference type="SAM" id="MobiDB-lite"/>
    </source>
</evidence>
<sequence>MELQRKISSRSQSVGAGSRLNSVKSNYSDSYTSGLETPPSPSQSVSGYLPRHEDPHQYLFYVFTPDLQLFVFSSSVHDTAPLDVLAVTSCVGVFSPIDNAYVLRFQGPSSAWTVLCYDEDTFHMWTSIVNKALDESQALVATTSATTTRSRDQKIAPAGEISEERKAQMKRMHELYVQSQTNEWDKKRAAYLAKKDELDRIRGQEERERMLENEARSSSEEQAKREKIKKRKDDIYFHGGMSFV</sequence>